<feature type="compositionally biased region" description="Low complexity" evidence="1">
    <location>
        <begin position="157"/>
        <end position="171"/>
    </location>
</feature>
<dbReference type="Proteomes" id="UP000198211">
    <property type="component" value="Unassembled WGS sequence"/>
</dbReference>
<dbReference type="AlphaFoldDB" id="A0A225UZL0"/>
<proteinExistence type="predicted"/>
<organism evidence="2 3">
    <name type="scientific">Phytophthora megakarya</name>
    <dbReference type="NCBI Taxonomy" id="4795"/>
    <lineage>
        <taxon>Eukaryota</taxon>
        <taxon>Sar</taxon>
        <taxon>Stramenopiles</taxon>
        <taxon>Oomycota</taxon>
        <taxon>Peronosporomycetes</taxon>
        <taxon>Peronosporales</taxon>
        <taxon>Peronosporaceae</taxon>
        <taxon>Phytophthora</taxon>
    </lineage>
</organism>
<gene>
    <name evidence="2" type="ORF">PHMEG_00030599</name>
</gene>
<accession>A0A225UZL0</accession>
<feature type="region of interest" description="Disordered" evidence="1">
    <location>
        <begin position="132"/>
        <end position="189"/>
    </location>
</feature>
<name>A0A225UZL0_9STRA</name>
<dbReference type="EMBL" id="NBNE01009253">
    <property type="protein sequence ID" value="OWY98600.1"/>
    <property type="molecule type" value="Genomic_DNA"/>
</dbReference>
<feature type="compositionally biased region" description="Polar residues" evidence="1">
    <location>
        <begin position="172"/>
        <end position="187"/>
    </location>
</feature>
<protein>
    <submittedName>
        <fullName evidence="2">Uncharacterized protein</fullName>
    </submittedName>
</protein>
<evidence type="ECO:0000313" key="2">
    <source>
        <dbReference type="EMBL" id="OWY98600.1"/>
    </source>
</evidence>
<comment type="caution">
    <text evidence="2">The sequence shown here is derived from an EMBL/GenBank/DDBJ whole genome shotgun (WGS) entry which is preliminary data.</text>
</comment>
<sequence length="222" mass="24793">MKHEPVVWDTLRPDVNFLMQAGIGYQGAIAMLSEDIMVMVHNLFPPAALAAMLSSMMFWNRLDEALWSNYVPERYYLRGELLLTDVHSEGVHPDFWPDLIDSDVRDARDVDDGASSEHGDLQRDANYNPEEEVDAQDDDDVQGSSDVPPAAKRRRTSVSSHTGSVTTPSVSATNTPLRHNRTGSLRRQSPLARVDSDALTVGTRRLWRSPVLAYHFGDIMAS</sequence>
<evidence type="ECO:0000313" key="3">
    <source>
        <dbReference type="Proteomes" id="UP000198211"/>
    </source>
</evidence>
<reference evidence="3" key="1">
    <citation type="submission" date="2017-03" db="EMBL/GenBank/DDBJ databases">
        <title>Phytopthora megakarya and P. palmivora, two closely related causual agents of cacao black pod achieved similar genome size and gene model numbers by different mechanisms.</title>
        <authorList>
            <person name="Ali S."/>
            <person name="Shao J."/>
            <person name="Larry D.J."/>
            <person name="Kronmiller B."/>
            <person name="Shen D."/>
            <person name="Strem M.D."/>
            <person name="Melnick R.L."/>
            <person name="Guiltinan M.J."/>
            <person name="Tyler B.M."/>
            <person name="Meinhardt L.W."/>
            <person name="Bailey B.A."/>
        </authorList>
    </citation>
    <scope>NUCLEOTIDE SEQUENCE [LARGE SCALE GENOMIC DNA]</scope>
    <source>
        <strain evidence="3">zdho120</strain>
    </source>
</reference>
<evidence type="ECO:0000256" key="1">
    <source>
        <dbReference type="SAM" id="MobiDB-lite"/>
    </source>
</evidence>
<feature type="compositionally biased region" description="Acidic residues" evidence="1">
    <location>
        <begin position="132"/>
        <end position="141"/>
    </location>
</feature>
<keyword evidence="3" id="KW-1185">Reference proteome</keyword>